<dbReference type="EC" id="1.10.3.-" evidence="9"/>
<keyword evidence="7 9" id="KW-0560">Oxidoreductase</keyword>
<dbReference type="GO" id="GO:0015990">
    <property type="term" value="P:electron transport coupled proton transport"/>
    <property type="evidence" value="ECO:0007669"/>
    <property type="project" value="TreeGrafter"/>
</dbReference>
<keyword evidence="11" id="KW-1185">Reference proteome</keyword>
<dbReference type="RefSeq" id="WP_169504654.1">
    <property type="nucleotide sequence ID" value="NZ_JABBPN010000006.1"/>
</dbReference>
<evidence type="ECO:0000256" key="8">
    <source>
        <dbReference type="ARBA" id="ARBA00023136"/>
    </source>
</evidence>
<dbReference type="PANTHER" id="PTHR36835:SF1">
    <property type="entry name" value="CYTOCHROME BO(3) UBIQUINOL OXIDASE SUBUNIT 4"/>
    <property type="match status" value="1"/>
</dbReference>
<dbReference type="AlphaFoldDB" id="A0A848M8M8"/>
<organism evidence="10 11">
    <name type="scientific">Paenibacillus lemnae</name>
    <dbReference type="NCBI Taxonomy" id="1330551"/>
    <lineage>
        <taxon>Bacteria</taxon>
        <taxon>Bacillati</taxon>
        <taxon>Bacillota</taxon>
        <taxon>Bacilli</taxon>
        <taxon>Bacillales</taxon>
        <taxon>Paenibacillaceae</taxon>
        <taxon>Paenibacillus</taxon>
    </lineage>
</organism>
<dbReference type="PANTHER" id="PTHR36835">
    <property type="entry name" value="CYTOCHROME BO(3) UBIQUINOL OXIDASE SUBUNIT 4"/>
    <property type="match status" value="1"/>
</dbReference>
<dbReference type="GO" id="GO:0015078">
    <property type="term" value="F:proton transmembrane transporter activity"/>
    <property type="evidence" value="ECO:0007669"/>
    <property type="project" value="TreeGrafter"/>
</dbReference>
<comment type="caution">
    <text evidence="10">The sequence shown here is derived from an EMBL/GenBank/DDBJ whole genome shotgun (WGS) entry which is preliminary data.</text>
</comment>
<evidence type="ECO:0000256" key="2">
    <source>
        <dbReference type="ARBA" id="ARBA00004651"/>
    </source>
</evidence>
<feature type="transmembrane region" description="Helical" evidence="9">
    <location>
        <begin position="12"/>
        <end position="31"/>
    </location>
</feature>
<dbReference type="InterPro" id="IPR014250">
    <property type="entry name" value="QoxD"/>
</dbReference>
<evidence type="ECO:0000256" key="1">
    <source>
        <dbReference type="ARBA" id="ARBA00000725"/>
    </source>
</evidence>
<dbReference type="GO" id="GO:0042773">
    <property type="term" value="P:ATP synthesis coupled electron transport"/>
    <property type="evidence" value="ECO:0007669"/>
    <property type="project" value="UniProtKB-UniRule"/>
</dbReference>
<reference evidence="10 11" key="1">
    <citation type="submission" date="2020-04" db="EMBL/GenBank/DDBJ databases">
        <title>Paenibacillus algicola sp. nov., a novel marine bacterium producing alginate lyase.</title>
        <authorList>
            <person name="Huang H."/>
        </authorList>
    </citation>
    <scope>NUCLEOTIDE SEQUENCE [LARGE SCALE GENOMIC DNA]</scope>
    <source>
        <strain evidence="10 11">L7-75</strain>
    </source>
</reference>
<evidence type="ECO:0000256" key="9">
    <source>
        <dbReference type="RuleBase" id="RU367153"/>
    </source>
</evidence>
<dbReference type="NCBIfam" id="TIGR02901">
    <property type="entry name" value="QoxD"/>
    <property type="match status" value="1"/>
</dbReference>
<dbReference type="Pfam" id="PF03626">
    <property type="entry name" value="COX4_pro"/>
    <property type="match status" value="1"/>
</dbReference>
<gene>
    <name evidence="10" type="primary">qoxD</name>
    <name evidence="10" type="ORF">HII30_08795</name>
</gene>
<evidence type="ECO:0000256" key="5">
    <source>
        <dbReference type="ARBA" id="ARBA00022692"/>
    </source>
</evidence>
<dbReference type="InterPro" id="IPR005171">
    <property type="entry name" value="Cyt_c_oxidase_su4_prok"/>
</dbReference>
<protein>
    <recommendedName>
        <fullName evidence="9">Quinol oxidase subunit 4</fullName>
        <ecNumber evidence="9">1.10.3.-</ecNumber>
    </recommendedName>
</protein>
<comment type="similarity">
    <text evidence="3 9">Belongs to the cytochrome c oxidase bacterial subunit 4 family.</text>
</comment>
<evidence type="ECO:0000256" key="6">
    <source>
        <dbReference type="ARBA" id="ARBA00022989"/>
    </source>
</evidence>
<keyword evidence="4 9" id="KW-1003">Cell membrane</keyword>
<evidence type="ECO:0000313" key="11">
    <source>
        <dbReference type="Proteomes" id="UP000565468"/>
    </source>
</evidence>
<dbReference type="GO" id="GO:0009319">
    <property type="term" value="C:cytochrome o ubiquinol oxidase complex"/>
    <property type="evidence" value="ECO:0007669"/>
    <property type="project" value="TreeGrafter"/>
</dbReference>
<name>A0A848M8M8_PAELE</name>
<dbReference type="GO" id="GO:0019646">
    <property type="term" value="P:aerobic electron transport chain"/>
    <property type="evidence" value="ECO:0007669"/>
    <property type="project" value="TreeGrafter"/>
</dbReference>
<feature type="transmembrane region" description="Helical" evidence="9">
    <location>
        <begin position="67"/>
        <end position="94"/>
    </location>
</feature>
<comment type="subcellular location">
    <subcellularLocation>
        <location evidence="2 9">Cell membrane</location>
        <topology evidence="2 9">Multi-pass membrane protein</topology>
    </subcellularLocation>
</comment>
<accession>A0A848M8M8</accession>
<feature type="transmembrane region" description="Helical" evidence="9">
    <location>
        <begin position="37"/>
        <end position="55"/>
    </location>
</feature>
<dbReference type="GO" id="GO:0005886">
    <property type="term" value="C:plasma membrane"/>
    <property type="evidence" value="ECO:0007669"/>
    <property type="project" value="UniProtKB-SubCell"/>
</dbReference>
<dbReference type="GO" id="GO:0009486">
    <property type="term" value="F:cytochrome bo3 ubiquinol oxidase activity"/>
    <property type="evidence" value="ECO:0007669"/>
    <property type="project" value="TreeGrafter"/>
</dbReference>
<keyword evidence="8 9" id="KW-0472">Membrane</keyword>
<evidence type="ECO:0000256" key="3">
    <source>
        <dbReference type="ARBA" id="ARBA00008079"/>
    </source>
</evidence>
<evidence type="ECO:0000256" key="7">
    <source>
        <dbReference type="ARBA" id="ARBA00023002"/>
    </source>
</evidence>
<proteinExistence type="inferred from homology"/>
<keyword evidence="6 9" id="KW-1133">Transmembrane helix</keyword>
<evidence type="ECO:0000256" key="4">
    <source>
        <dbReference type="ARBA" id="ARBA00022475"/>
    </source>
</evidence>
<dbReference type="GO" id="GO:0016682">
    <property type="term" value="F:oxidoreductase activity, acting on diphenols and related substances as donors, oxygen as acceptor"/>
    <property type="evidence" value="ECO:0007669"/>
    <property type="project" value="UniProtKB-UniRule"/>
</dbReference>
<dbReference type="Proteomes" id="UP000565468">
    <property type="component" value="Unassembled WGS sequence"/>
</dbReference>
<comment type="catalytic activity">
    <reaction evidence="1 9">
        <text>2 a quinol + O2 = 2 a quinone + 2 H2O</text>
        <dbReference type="Rhea" id="RHEA:55376"/>
        <dbReference type="ChEBI" id="CHEBI:15377"/>
        <dbReference type="ChEBI" id="CHEBI:15379"/>
        <dbReference type="ChEBI" id="CHEBI:24646"/>
        <dbReference type="ChEBI" id="CHEBI:132124"/>
    </reaction>
</comment>
<keyword evidence="5 9" id="KW-0812">Transmembrane</keyword>
<dbReference type="InterPro" id="IPR050968">
    <property type="entry name" value="Cytochrome_c_oxidase_bac_sub4"/>
</dbReference>
<sequence length="95" mass="10474">MLKQLFPVKHVVGYVASLVLTLIALVVLMDLPAAVEIGILAVTAILQASLQLVMFMHIGESSEKKSLYINIAFAIFMALVTIFGTLFIFVWGWYA</sequence>
<comment type="function">
    <text evidence="9">Catalyzes quinol oxidation with the concomitant reduction of oxygen to water.</text>
</comment>
<dbReference type="EMBL" id="JABBPN010000006">
    <property type="protein sequence ID" value="NMO95864.1"/>
    <property type="molecule type" value="Genomic_DNA"/>
</dbReference>
<evidence type="ECO:0000313" key="10">
    <source>
        <dbReference type="EMBL" id="NMO95864.1"/>
    </source>
</evidence>